<feature type="compositionally biased region" description="Polar residues" evidence="1">
    <location>
        <begin position="263"/>
        <end position="272"/>
    </location>
</feature>
<evidence type="ECO:0000313" key="3">
    <source>
        <dbReference type="EMBL" id="EYC34925.1"/>
    </source>
</evidence>
<organism evidence="2 6">
    <name type="scientific">Ancylostoma ceylanicum</name>
    <dbReference type="NCBI Taxonomy" id="53326"/>
    <lineage>
        <taxon>Eukaryota</taxon>
        <taxon>Metazoa</taxon>
        <taxon>Ecdysozoa</taxon>
        <taxon>Nematoda</taxon>
        <taxon>Chromadorea</taxon>
        <taxon>Rhabditida</taxon>
        <taxon>Rhabditina</taxon>
        <taxon>Rhabditomorpha</taxon>
        <taxon>Strongyloidea</taxon>
        <taxon>Ancylostomatidae</taxon>
        <taxon>Ancylostomatinae</taxon>
        <taxon>Ancylostoma</taxon>
    </lineage>
</organism>
<protein>
    <submittedName>
        <fullName evidence="2">Uncharacterized protein</fullName>
    </submittedName>
</protein>
<dbReference type="EMBL" id="JARK01000868">
    <property type="protein sequence ID" value="EYC34925.1"/>
    <property type="molecule type" value="Genomic_DNA"/>
</dbReference>
<evidence type="ECO:0000256" key="1">
    <source>
        <dbReference type="SAM" id="MobiDB-lite"/>
    </source>
</evidence>
<comment type="caution">
    <text evidence="2">The sequence shown here is derived from an EMBL/GenBank/DDBJ whole genome shotgun (WGS) entry which is preliminary data.</text>
</comment>
<sequence>MDSSLSGSFVQGAKRLRFDDGDISPIRMDSKIRTAIGQLRQDDSIPSCLKTVISFVLEYADQMEGVVNKCRELSDEVCRLKADLAVATKSQLAQSASVAPSQPTRHDPPSSVKISDNVVISEFLEEKERLRSIVISNIPESADPNAVNRGIYDGDCLRKIFNHLSIECSPLAYYRMGKPSPGRPRLMKVVFPSRYYRDKILRNAPRLKYFPAPGVYIRPSLSKAERESLRNLRLKSRSFSHPNNTRSSPVINSVATPQVNANSSLCSQTMSSPPGPSEFVSIPIPALN</sequence>
<accession>A0A016V8U7</accession>
<dbReference type="EMBL" id="JARK01001352">
    <property type="protein sequence ID" value="EYC23148.1"/>
    <property type="molecule type" value="Genomic_DNA"/>
</dbReference>
<proteinExistence type="predicted"/>
<dbReference type="Proteomes" id="UP000024635">
    <property type="component" value="Unassembled WGS sequence"/>
</dbReference>
<dbReference type="EMBL" id="JARK01000066">
    <property type="protein sequence ID" value="EYC44265.1"/>
    <property type="molecule type" value="Genomic_DNA"/>
</dbReference>
<dbReference type="EMBL" id="JARK01000200">
    <property type="protein sequence ID" value="EYC40729.1"/>
    <property type="molecule type" value="Genomic_DNA"/>
</dbReference>
<reference evidence="6" key="2">
    <citation type="journal article" date="2015" name="Nat. Genet.">
        <title>The genome and transcriptome of the zoonotic hookworm Ancylostoma ceylanicum identify infection-specific gene families.</title>
        <authorList>
            <person name="Schwarz E.M."/>
            <person name="Hu Y."/>
            <person name="Antoshechkin I."/>
            <person name="Miller M.M."/>
            <person name="Sternberg P.W."/>
            <person name="Aroian R.V."/>
        </authorList>
    </citation>
    <scope>NUCLEOTIDE SEQUENCE</scope>
    <source>
        <strain evidence="6">HY135</strain>
    </source>
</reference>
<keyword evidence="6" id="KW-1185">Reference proteome</keyword>
<evidence type="ECO:0000313" key="5">
    <source>
        <dbReference type="EMBL" id="EYC44265.1"/>
    </source>
</evidence>
<dbReference type="OrthoDB" id="5850875at2759"/>
<name>A0A016V8U7_9BILA</name>
<reference evidence="2" key="1">
    <citation type="submission" date="2014-02" db="EMBL/GenBank/DDBJ databases">
        <title>The genome and transcriptome of the zoonotic hookworm Ancylostoma ceylanicum reveal infection-specific gene families.</title>
        <authorList>
            <person name="Schwarz E.M."/>
            <person name="Hu Y."/>
            <person name="Antoshechkin I."/>
            <person name="Miller M.M."/>
            <person name="Sternberg P.W."/>
            <person name="Aroian R.V."/>
        </authorList>
    </citation>
    <scope>NUCLEOTIDE SEQUENCE</scope>
    <source>
        <strain evidence="2">HY135</strain>
    </source>
</reference>
<gene>
    <name evidence="2" type="primary">Acey_s0016.g3146</name>
    <name evidence="5" type="synonym">Acey_s0466.g1960</name>
    <name evidence="4" type="synonym">Acey_s0600.g497</name>
    <name evidence="3" type="synonym">Acey_s1269.g3792</name>
    <name evidence="2" type="ORF">Y032_0016g3146</name>
    <name evidence="5" type="ORF">Y032_0466g1960</name>
    <name evidence="4" type="ORF">Y032_0600g497</name>
    <name evidence="3" type="ORF">Y032_1269g3792</name>
</gene>
<dbReference type="AlphaFoldDB" id="A0A016V8U7"/>
<evidence type="ECO:0000313" key="4">
    <source>
        <dbReference type="EMBL" id="EYC40729.1"/>
    </source>
</evidence>
<feature type="region of interest" description="Disordered" evidence="1">
    <location>
        <begin position="263"/>
        <end position="288"/>
    </location>
</feature>
<evidence type="ECO:0000313" key="6">
    <source>
        <dbReference type="Proteomes" id="UP000024635"/>
    </source>
</evidence>
<evidence type="ECO:0000313" key="2">
    <source>
        <dbReference type="EMBL" id="EYC23148.1"/>
    </source>
</evidence>